<dbReference type="STRING" id="1612308.SAMN05444581_1085"/>
<dbReference type="RefSeq" id="WP_091681861.1">
    <property type="nucleotide sequence ID" value="NZ_FOSN01000008.1"/>
</dbReference>
<gene>
    <name evidence="1" type="ORF">SAMN05444581_1085</name>
</gene>
<keyword evidence="2" id="KW-1185">Reference proteome</keyword>
<dbReference type="EMBL" id="FOSN01000008">
    <property type="protein sequence ID" value="SFK43614.1"/>
    <property type="molecule type" value="Genomic_DNA"/>
</dbReference>
<dbReference type="OrthoDB" id="9814092at2"/>
<protein>
    <submittedName>
        <fullName evidence="1">Uncharacterized protein</fullName>
    </submittedName>
</protein>
<dbReference type="Gene3D" id="3.30.870.10">
    <property type="entry name" value="Endonuclease Chain A"/>
    <property type="match status" value="1"/>
</dbReference>
<dbReference type="Proteomes" id="UP000198755">
    <property type="component" value="Unassembled WGS sequence"/>
</dbReference>
<evidence type="ECO:0000313" key="1">
    <source>
        <dbReference type="EMBL" id="SFK43614.1"/>
    </source>
</evidence>
<dbReference type="SUPFAM" id="SSF56024">
    <property type="entry name" value="Phospholipase D/nuclease"/>
    <property type="match status" value="1"/>
</dbReference>
<organism evidence="1 2">
    <name type="scientific">Methylocapsa palsarum</name>
    <dbReference type="NCBI Taxonomy" id="1612308"/>
    <lineage>
        <taxon>Bacteria</taxon>
        <taxon>Pseudomonadati</taxon>
        <taxon>Pseudomonadota</taxon>
        <taxon>Alphaproteobacteria</taxon>
        <taxon>Hyphomicrobiales</taxon>
        <taxon>Beijerinckiaceae</taxon>
        <taxon>Methylocapsa</taxon>
    </lineage>
</organism>
<reference evidence="1 2" key="1">
    <citation type="submission" date="2016-10" db="EMBL/GenBank/DDBJ databases">
        <authorList>
            <person name="de Groot N.N."/>
        </authorList>
    </citation>
    <scope>NUCLEOTIDE SEQUENCE [LARGE SCALE GENOMIC DNA]</scope>
    <source>
        <strain evidence="1 2">NE2</strain>
    </source>
</reference>
<name>A0A1I3ZHP4_9HYPH</name>
<evidence type="ECO:0000313" key="2">
    <source>
        <dbReference type="Proteomes" id="UP000198755"/>
    </source>
</evidence>
<sequence length="83" mass="9091">MRGRPGAAIHYAPAENLERIDVALIDVARRGIDMAAYVLTDWPVIEALTRADNRDGAARIILDVARLAHFKRTGPLQAGEQIS</sequence>
<dbReference type="AlphaFoldDB" id="A0A1I3ZHP4"/>
<proteinExistence type="predicted"/>
<accession>A0A1I3ZHP4</accession>